<comment type="caution">
    <text evidence="3">The sequence shown here is derived from an EMBL/GenBank/DDBJ whole genome shotgun (WGS) entry which is preliminary data.</text>
</comment>
<keyword evidence="4" id="KW-1185">Reference proteome</keyword>
<evidence type="ECO:0000313" key="3">
    <source>
        <dbReference type="EMBL" id="TVU46691.1"/>
    </source>
</evidence>
<proteinExistence type="inferred from homology"/>
<evidence type="ECO:0000256" key="2">
    <source>
        <dbReference type="SAM" id="SignalP"/>
    </source>
</evidence>
<dbReference type="AlphaFoldDB" id="A0A5J9WF72"/>
<dbReference type="InterPro" id="IPR018202">
    <property type="entry name" value="Ser_caboxypep_ser_AS"/>
</dbReference>
<organism evidence="3 4">
    <name type="scientific">Eragrostis curvula</name>
    <name type="common">weeping love grass</name>
    <dbReference type="NCBI Taxonomy" id="38414"/>
    <lineage>
        <taxon>Eukaryota</taxon>
        <taxon>Viridiplantae</taxon>
        <taxon>Streptophyta</taxon>
        <taxon>Embryophyta</taxon>
        <taxon>Tracheophyta</taxon>
        <taxon>Spermatophyta</taxon>
        <taxon>Magnoliopsida</taxon>
        <taxon>Liliopsida</taxon>
        <taxon>Poales</taxon>
        <taxon>Poaceae</taxon>
        <taxon>PACMAD clade</taxon>
        <taxon>Chloridoideae</taxon>
        <taxon>Eragrostideae</taxon>
        <taxon>Eragrostidinae</taxon>
        <taxon>Eragrostis</taxon>
    </lineage>
</organism>
<dbReference type="Gene3D" id="3.40.50.1820">
    <property type="entry name" value="alpha/beta hydrolase"/>
    <property type="match status" value="2"/>
</dbReference>
<feature type="signal peptide" evidence="2">
    <location>
        <begin position="1"/>
        <end position="28"/>
    </location>
</feature>
<dbReference type="Gramene" id="TVU46691">
    <property type="protein sequence ID" value="TVU46691"/>
    <property type="gene ID" value="EJB05_06241"/>
</dbReference>
<reference evidence="3 4" key="1">
    <citation type="journal article" date="2019" name="Sci. Rep.">
        <title>A high-quality genome of Eragrostis curvula grass provides insights into Poaceae evolution and supports new strategies to enhance forage quality.</title>
        <authorList>
            <person name="Carballo J."/>
            <person name="Santos B.A.C.M."/>
            <person name="Zappacosta D."/>
            <person name="Garbus I."/>
            <person name="Selva J.P."/>
            <person name="Gallo C.A."/>
            <person name="Diaz A."/>
            <person name="Albertini E."/>
            <person name="Caccamo M."/>
            <person name="Echenique V."/>
        </authorList>
    </citation>
    <scope>NUCLEOTIDE SEQUENCE [LARGE SCALE GENOMIC DNA]</scope>
    <source>
        <strain evidence="4">cv. Victoria</strain>
        <tissue evidence="3">Leaf</tissue>
    </source>
</reference>
<dbReference type="EMBL" id="RWGY01000004">
    <property type="protein sequence ID" value="TVU46691.1"/>
    <property type="molecule type" value="Genomic_DNA"/>
</dbReference>
<dbReference type="SUPFAM" id="SSF53474">
    <property type="entry name" value="alpha/beta-Hydrolases"/>
    <property type="match status" value="2"/>
</dbReference>
<dbReference type="Pfam" id="PF00300">
    <property type="entry name" value="His_Phos_1"/>
    <property type="match status" value="1"/>
</dbReference>
<sequence>MDNRSWYPLALLPLLLLLCLSSLHDGSAASVTTGTPDGSELWGYVEVRPKAHLFWWYYKSPQRTSTPGKPWPTVLWLQGGPGASGVGLGNFLEVGPLDVNLKPRNSTWLQKADLIFVDNPVGVGYSYVEDDSLLVTTDWQQAADASALLKALVKEVPTLQTSPLFLVAESYGGKYAATLGASVARAIRTGDLKITLGGEVKKTIVFLPAPHRRAPAARRAPRIREQDFGNFQDRDRMRVEKEIRRRYGRFFYRFPNGESAADLYDRITGFRETLRADIDIGRFQPPDGPRPRSRNMNVVIVSHGLTLRVFLMRWYKWTVRQFEGLSNLDNGGALVMQTGQGGRYSLLVHHTADELREFGLTDEMLRDQMWQKTAKLGELNYNFMTNGHSCATLRSTSSTLITPSSISFPLPSISVVSISIIPEMGKVDDLGNEWLAYTPLLLTVSRLDDNAGDDAKKWNGLKSFLSLPRQSLYCGTSKGTKAFVRSYKNLHFYWILGAGHFVPADQPCIALSMISSITQSPAS</sequence>
<dbReference type="InterPro" id="IPR029033">
    <property type="entry name" value="His_PPase_superfam"/>
</dbReference>
<keyword evidence="2" id="KW-0732">Signal</keyword>
<dbReference type="InterPro" id="IPR013078">
    <property type="entry name" value="His_Pase_superF_clade-1"/>
</dbReference>
<protein>
    <submittedName>
        <fullName evidence="3">Uncharacterized protein</fullName>
    </submittedName>
</protein>
<dbReference type="PANTHER" id="PTHR46192">
    <property type="entry name" value="BROAD-RANGE ACID PHOSPHATASE DET1"/>
    <property type="match status" value="1"/>
</dbReference>
<accession>A0A5J9WF72</accession>
<dbReference type="OrthoDB" id="443318at2759"/>
<dbReference type="Gene3D" id="3.40.50.1240">
    <property type="entry name" value="Phosphoglycerate mutase-like"/>
    <property type="match status" value="1"/>
</dbReference>
<dbReference type="SUPFAM" id="SSF53254">
    <property type="entry name" value="Phosphoglycerate mutase-like"/>
    <property type="match status" value="1"/>
</dbReference>
<dbReference type="PROSITE" id="PS00131">
    <property type="entry name" value="CARBOXYPEPT_SER_SER"/>
    <property type="match status" value="1"/>
</dbReference>
<gene>
    <name evidence="3" type="ORF">EJB05_06241</name>
</gene>
<evidence type="ECO:0000313" key="4">
    <source>
        <dbReference type="Proteomes" id="UP000324897"/>
    </source>
</evidence>
<dbReference type="Pfam" id="PF00450">
    <property type="entry name" value="Peptidase_S10"/>
    <property type="match status" value="2"/>
</dbReference>
<dbReference type="InterPro" id="IPR052765">
    <property type="entry name" value="PGM-Related"/>
</dbReference>
<dbReference type="InterPro" id="IPR029058">
    <property type="entry name" value="AB_hydrolase_fold"/>
</dbReference>
<name>A0A5J9WF72_9POAL</name>
<dbReference type="Proteomes" id="UP000324897">
    <property type="component" value="Chromosome 5"/>
</dbReference>
<dbReference type="InterPro" id="IPR001563">
    <property type="entry name" value="Peptidase_S10"/>
</dbReference>
<dbReference type="PRINTS" id="PR00724">
    <property type="entry name" value="CRBOXYPTASEC"/>
</dbReference>
<dbReference type="GO" id="GO:0004185">
    <property type="term" value="F:serine-type carboxypeptidase activity"/>
    <property type="evidence" value="ECO:0007669"/>
    <property type="project" value="InterPro"/>
</dbReference>
<dbReference type="GO" id="GO:0006508">
    <property type="term" value="P:proteolysis"/>
    <property type="evidence" value="ECO:0007669"/>
    <property type="project" value="InterPro"/>
</dbReference>
<comment type="similarity">
    <text evidence="1">Belongs to the peptidase S10 family.</text>
</comment>
<evidence type="ECO:0000256" key="1">
    <source>
        <dbReference type="ARBA" id="ARBA00009431"/>
    </source>
</evidence>
<feature type="chain" id="PRO_5036498428" evidence="2">
    <location>
        <begin position="29"/>
        <end position="523"/>
    </location>
</feature>